<name>A0A7S8HBZ7_9HYPH</name>
<dbReference type="Proteomes" id="UP000593594">
    <property type="component" value="Chromosome"/>
</dbReference>
<dbReference type="KEGG" id="kmn:HW532_10510"/>
<proteinExistence type="predicted"/>
<sequence>MATASHTCRCAATAGDKSAPLSDRLAQALAHRPAGPVTGALVAALAAWHRRRVRRTVLAELRRLDPWLLDDIGLDPAHLEEVAERMADNYLARGSRGTIQELASDIRR</sequence>
<evidence type="ECO:0000313" key="2">
    <source>
        <dbReference type="EMBL" id="QPC43081.1"/>
    </source>
</evidence>
<gene>
    <name evidence="2" type="ORF">HW532_10510</name>
</gene>
<feature type="domain" description="YjiS-like" evidence="1">
    <location>
        <begin position="45"/>
        <end position="77"/>
    </location>
</feature>
<dbReference type="RefSeq" id="WP_213164321.1">
    <property type="nucleotide sequence ID" value="NZ_CP058214.1"/>
</dbReference>
<evidence type="ECO:0000259" key="1">
    <source>
        <dbReference type="Pfam" id="PF06568"/>
    </source>
</evidence>
<dbReference type="EMBL" id="CP058214">
    <property type="protein sequence ID" value="QPC43081.1"/>
    <property type="molecule type" value="Genomic_DNA"/>
</dbReference>
<evidence type="ECO:0000313" key="3">
    <source>
        <dbReference type="Proteomes" id="UP000593594"/>
    </source>
</evidence>
<organism evidence="2 3">
    <name type="scientific">Kaustia mangrovi</name>
    <dbReference type="NCBI Taxonomy" id="2593653"/>
    <lineage>
        <taxon>Bacteria</taxon>
        <taxon>Pseudomonadati</taxon>
        <taxon>Pseudomonadota</taxon>
        <taxon>Alphaproteobacteria</taxon>
        <taxon>Hyphomicrobiales</taxon>
        <taxon>Parvibaculaceae</taxon>
        <taxon>Kaustia</taxon>
    </lineage>
</organism>
<keyword evidence="3" id="KW-1185">Reference proteome</keyword>
<protein>
    <submittedName>
        <fullName evidence="2">DUF1127 domain-containing protein</fullName>
    </submittedName>
</protein>
<dbReference type="AlphaFoldDB" id="A0A7S8HBZ7"/>
<dbReference type="Pfam" id="PF06568">
    <property type="entry name" value="YjiS-like"/>
    <property type="match status" value="1"/>
</dbReference>
<dbReference type="InterPro" id="IPR009506">
    <property type="entry name" value="YjiS-like"/>
</dbReference>
<reference evidence="2 3" key="1">
    <citation type="submission" date="2020-06" db="EMBL/GenBank/DDBJ databases">
        <title>Genome sequence of 2 isolates from Red Sea Mangroves.</title>
        <authorList>
            <person name="Sefrji F."/>
            <person name="Michoud G."/>
            <person name="Merlino G."/>
            <person name="Daffonchio D."/>
        </authorList>
    </citation>
    <scope>NUCLEOTIDE SEQUENCE [LARGE SCALE GENOMIC DNA]</scope>
    <source>
        <strain evidence="2 3">R1DC25</strain>
    </source>
</reference>
<accession>A0A7S8HBZ7</accession>